<sequence>MEELHEGGRRRRSALLFTGAAADHKSNNVGHSSSSSSSSSWSSSPPPRHSGGAAAAATTTTAPDSQQQQQLNIVGDGSVDIHGKPSNKATSGRWKAAYFLMGTELLERTAFFGISLNLVTYLVTVLHQGTEQSISTVYNWSGTAWILPLLGGFIADAYWGRFWTITVFGVVYLLGLLLLTLTVSVRSLKPAQCAAGAAAVANCEPGTASKVQVGVFYLALYVIALGIGGVKPCLSALGGDQFDEDDEEKLEKPMKRSFFNYWWLTVAGGGLISLTLLVYVQDHVAFGWGYGIPTVGFAVGLLIFFCGTPRYRLKRPSGSPLTQVAQVFVAAIRKFNVVVPSDALEFQESDVYQNTPPGKRNLVHTDTIRKLNDKKTTSSDMNRDTNRDDHVFKDQLDLEQEELAVNMIANPWWLCSITQVEEVKLLVRVIPVWFATLMFLIVVAQLSTFFLSQGNSMDLSMGPHFKIPAASLELFGSFTVLVAIPVYDLCFVPFVRRFTHNERGITMLQRMGIGLFISIFSMIAAALVETKRLKVVHDHGLEDRPEETVPISVFWLIPQYSILALAQVFAYIGQLEFFYDQAPDSMQSLGTALFTSNTGVAQFLSTALLQVVVRATGRDGHGSWIVANLNLCRIDKFYWLLAVMSAVNLLFYITVAKWYVYKKTRSVIAGSSLAIVVVAPAAEPLIN</sequence>
<dbReference type="Gene3D" id="1.20.1250.20">
    <property type="entry name" value="MFS general substrate transporter like domains"/>
    <property type="match status" value="1"/>
</dbReference>
<protein>
    <recommendedName>
        <fullName evidence="11">NPF family transporter</fullName>
    </recommendedName>
</protein>
<evidence type="ECO:0000256" key="2">
    <source>
        <dbReference type="ARBA" id="ARBA00005982"/>
    </source>
</evidence>
<feature type="transmembrane region" description="Helical" evidence="8">
    <location>
        <begin position="215"/>
        <end position="237"/>
    </location>
</feature>
<reference evidence="9" key="1">
    <citation type="submission" date="2024-02" db="EMBL/GenBank/DDBJ databases">
        <authorList>
            <consortium name="ELIXIR-Norway"/>
            <consortium name="Elixir Norway"/>
        </authorList>
    </citation>
    <scope>NUCLEOTIDE SEQUENCE</scope>
</reference>
<evidence type="ECO:0000256" key="8">
    <source>
        <dbReference type="SAM" id="Phobius"/>
    </source>
</evidence>
<evidence type="ECO:0000256" key="4">
    <source>
        <dbReference type="ARBA" id="ARBA00022692"/>
    </source>
</evidence>
<feature type="transmembrane region" description="Helical" evidence="8">
    <location>
        <begin position="105"/>
        <end position="125"/>
    </location>
</feature>
<dbReference type="PANTHER" id="PTHR11654">
    <property type="entry name" value="OLIGOPEPTIDE TRANSPORTER-RELATED"/>
    <property type="match status" value="1"/>
</dbReference>
<comment type="subcellular location">
    <subcellularLocation>
        <location evidence="1">Membrane</location>
        <topology evidence="1">Multi-pass membrane protein</topology>
    </subcellularLocation>
</comment>
<organism evidence="9 10">
    <name type="scientific">Sphagnum troendelagicum</name>
    <dbReference type="NCBI Taxonomy" id="128251"/>
    <lineage>
        <taxon>Eukaryota</taxon>
        <taxon>Viridiplantae</taxon>
        <taxon>Streptophyta</taxon>
        <taxon>Embryophyta</taxon>
        <taxon>Bryophyta</taxon>
        <taxon>Sphagnophytina</taxon>
        <taxon>Sphagnopsida</taxon>
        <taxon>Sphagnales</taxon>
        <taxon>Sphagnaceae</taxon>
        <taxon>Sphagnum</taxon>
    </lineage>
</organism>
<evidence type="ECO:0000256" key="7">
    <source>
        <dbReference type="SAM" id="MobiDB-lite"/>
    </source>
</evidence>
<feature type="compositionally biased region" description="Low complexity" evidence="7">
    <location>
        <begin position="32"/>
        <end position="65"/>
    </location>
</feature>
<dbReference type="PROSITE" id="PS01022">
    <property type="entry name" value="PTR2_1"/>
    <property type="match status" value="1"/>
</dbReference>
<evidence type="ECO:0000313" key="9">
    <source>
        <dbReference type="EMBL" id="CAK9236861.1"/>
    </source>
</evidence>
<keyword evidence="10" id="KW-1185">Reference proteome</keyword>
<evidence type="ECO:0000256" key="3">
    <source>
        <dbReference type="ARBA" id="ARBA00022553"/>
    </source>
</evidence>
<feature type="transmembrane region" description="Helical" evidence="8">
    <location>
        <begin position="593"/>
        <end position="617"/>
    </location>
</feature>
<evidence type="ECO:0000256" key="5">
    <source>
        <dbReference type="ARBA" id="ARBA00022989"/>
    </source>
</evidence>
<gene>
    <name evidence="9" type="ORF">CSSPTR1EN2_LOCUS23261</name>
</gene>
<feature type="transmembrane region" description="Helical" evidence="8">
    <location>
        <begin position="507"/>
        <end position="528"/>
    </location>
</feature>
<dbReference type="Proteomes" id="UP001497512">
    <property type="component" value="Chromosome 9"/>
</dbReference>
<keyword evidence="5 8" id="KW-1133">Transmembrane helix</keyword>
<comment type="similarity">
    <text evidence="2">Belongs to the major facilitator superfamily. Proton-dependent oligopeptide transporter (POT/PTR) (TC 2.A.17) family.</text>
</comment>
<keyword evidence="6 8" id="KW-0472">Membrane</keyword>
<dbReference type="Pfam" id="PF00854">
    <property type="entry name" value="PTR2"/>
    <property type="match status" value="1"/>
</dbReference>
<feature type="transmembrane region" description="Helical" evidence="8">
    <location>
        <begin position="286"/>
        <end position="307"/>
    </location>
</feature>
<dbReference type="InterPro" id="IPR018456">
    <property type="entry name" value="PTR2_symporter_CS"/>
</dbReference>
<accession>A0ABP0V370</accession>
<feature type="transmembrane region" description="Helical" evidence="8">
    <location>
        <begin position="548"/>
        <end position="572"/>
    </location>
</feature>
<feature type="region of interest" description="Disordered" evidence="7">
    <location>
        <begin position="1"/>
        <end position="68"/>
    </location>
</feature>
<feature type="transmembrane region" description="Helical" evidence="8">
    <location>
        <begin position="162"/>
        <end position="181"/>
    </location>
</feature>
<feature type="transmembrane region" description="Helical" evidence="8">
    <location>
        <begin position="667"/>
        <end position="686"/>
    </location>
</feature>
<evidence type="ECO:0000256" key="6">
    <source>
        <dbReference type="ARBA" id="ARBA00023136"/>
    </source>
</evidence>
<keyword evidence="3" id="KW-0597">Phosphoprotein</keyword>
<keyword evidence="4 8" id="KW-0812">Transmembrane</keyword>
<dbReference type="InterPro" id="IPR036259">
    <property type="entry name" value="MFS_trans_sf"/>
</dbReference>
<evidence type="ECO:0000313" key="10">
    <source>
        <dbReference type="Proteomes" id="UP001497512"/>
    </source>
</evidence>
<feature type="transmembrane region" description="Helical" evidence="8">
    <location>
        <begin position="432"/>
        <end position="454"/>
    </location>
</feature>
<feature type="transmembrane region" description="Helical" evidence="8">
    <location>
        <begin position="474"/>
        <end position="495"/>
    </location>
</feature>
<dbReference type="EMBL" id="OZ019901">
    <property type="protein sequence ID" value="CAK9236861.1"/>
    <property type="molecule type" value="Genomic_DNA"/>
</dbReference>
<evidence type="ECO:0000256" key="1">
    <source>
        <dbReference type="ARBA" id="ARBA00004141"/>
    </source>
</evidence>
<evidence type="ECO:0008006" key="11">
    <source>
        <dbReference type="Google" id="ProtNLM"/>
    </source>
</evidence>
<dbReference type="CDD" id="cd17417">
    <property type="entry name" value="MFS_NPF5"/>
    <property type="match status" value="1"/>
</dbReference>
<proteinExistence type="inferred from homology"/>
<feature type="transmembrane region" description="Helical" evidence="8">
    <location>
        <begin position="258"/>
        <end position="280"/>
    </location>
</feature>
<dbReference type="SUPFAM" id="SSF103473">
    <property type="entry name" value="MFS general substrate transporter"/>
    <property type="match status" value="1"/>
</dbReference>
<name>A0ABP0V370_9BRYO</name>
<dbReference type="InterPro" id="IPR000109">
    <property type="entry name" value="POT_fam"/>
</dbReference>
<feature type="transmembrane region" description="Helical" evidence="8">
    <location>
        <begin position="637"/>
        <end position="655"/>
    </location>
</feature>
<dbReference type="InterPro" id="IPR044739">
    <property type="entry name" value="NRT1/PTR"/>
</dbReference>
<feature type="transmembrane region" description="Helical" evidence="8">
    <location>
        <begin position="137"/>
        <end position="155"/>
    </location>
</feature>